<evidence type="ECO:0000256" key="6">
    <source>
        <dbReference type="ARBA" id="ARBA00022840"/>
    </source>
</evidence>
<dbReference type="PROSITE" id="PS51186">
    <property type="entry name" value="GNAT"/>
    <property type="match status" value="1"/>
</dbReference>
<dbReference type="CDD" id="cd04301">
    <property type="entry name" value="NAT_SF"/>
    <property type="match status" value="1"/>
</dbReference>
<dbReference type="InterPro" id="IPR027417">
    <property type="entry name" value="P-loop_NTPase"/>
</dbReference>
<evidence type="ECO:0000256" key="3">
    <source>
        <dbReference type="ARBA" id="ARBA00022679"/>
    </source>
</evidence>
<dbReference type="Pfam" id="PF05127">
    <property type="entry name" value="NAT10_TcmA_helicase"/>
    <property type="match status" value="1"/>
</dbReference>
<dbReference type="HAMAP" id="MF_01886">
    <property type="entry name" value="tRNA_acetyltr_TmcA"/>
    <property type="match status" value="1"/>
</dbReference>
<dbReference type="InterPro" id="IPR032672">
    <property type="entry name" value="TmcA/NAT10/Kre33"/>
</dbReference>
<evidence type="ECO:0000256" key="2">
    <source>
        <dbReference type="ARBA" id="ARBA00022555"/>
    </source>
</evidence>
<feature type="binding site" evidence="9">
    <location>
        <position position="358"/>
    </location>
    <ligand>
        <name>ATP</name>
        <dbReference type="ChEBI" id="CHEBI:30616"/>
    </ligand>
</feature>
<dbReference type="GO" id="GO:0002101">
    <property type="term" value="P:tRNA wobble cytosine modification"/>
    <property type="evidence" value="ECO:0007669"/>
    <property type="project" value="UniProtKB-UniRule"/>
</dbReference>
<dbReference type="EMBL" id="LVJZ01000003">
    <property type="protein sequence ID" value="ODB98136.1"/>
    <property type="molecule type" value="Genomic_DNA"/>
</dbReference>
<protein>
    <recommendedName>
        <fullName evidence="9">tRNA(Met) cytidine acetyltransferase TmcA</fullName>
        <ecNumber evidence="9">2.3.1.193</ecNumber>
    </recommendedName>
</protein>
<dbReference type="Gene3D" id="3.40.630.30">
    <property type="match status" value="1"/>
</dbReference>
<dbReference type="InterPro" id="IPR038321">
    <property type="entry name" value="TmcA_C_sf"/>
</dbReference>
<evidence type="ECO:0000313" key="11">
    <source>
        <dbReference type="EMBL" id="ODB98136.1"/>
    </source>
</evidence>
<dbReference type="InterPro" id="IPR000182">
    <property type="entry name" value="GNAT_dom"/>
</dbReference>
<feature type="domain" description="N-acetyltransferase" evidence="10">
    <location>
        <begin position="436"/>
        <end position="580"/>
    </location>
</feature>
<keyword evidence="1 9" id="KW-0963">Cytoplasm</keyword>
<keyword evidence="6 9" id="KW-0067">ATP-binding</keyword>
<feature type="binding site" evidence="9">
    <location>
        <position position="190"/>
    </location>
    <ligand>
        <name>ATP</name>
        <dbReference type="ChEBI" id="CHEBI:30616"/>
    </ligand>
</feature>
<dbReference type="GO" id="GO:1990883">
    <property type="term" value="F:18S rRNA cytidine N-acetyltransferase activity"/>
    <property type="evidence" value="ECO:0007669"/>
    <property type="project" value="TreeGrafter"/>
</dbReference>
<dbReference type="GO" id="GO:0005524">
    <property type="term" value="F:ATP binding"/>
    <property type="evidence" value="ECO:0007669"/>
    <property type="project" value="UniProtKB-UniRule"/>
</dbReference>
<dbReference type="InterPro" id="IPR016181">
    <property type="entry name" value="Acyl_CoA_acyltransferase"/>
</dbReference>
<evidence type="ECO:0000256" key="7">
    <source>
        <dbReference type="ARBA" id="ARBA00022884"/>
    </source>
</evidence>
<organism evidence="11 12">
    <name type="scientific">Candidatus Thiodiazotropha endoloripes</name>
    <dbReference type="NCBI Taxonomy" id="1818881"/>
    <lineage>
        <taxon>Bacteria</taxon>
        <taxon>Pseudomonadati</taxon>
        <taxon>Pseudomonadota</taxon>
        <taxon>Gammaproteobacteria</taxon>
        <taxon>Chromatiales</taxon>
        <taxon>Sedimenticolaceae</taxon>
        <taxon>Candidatus Thiodiazotropha</taxon>
    </lineage>
</organism>
<dbReference type="STRING" id="1818881.A3196_16040"/>
<dbReference type="Proteomes" id="UP000094849">
    <property type="component" value="Unassembled WGS sequence"/>
</dbReference>
<dbReference type="GO" id="GO:1904812">
    <property type="term" value="P:rRNA acetylation involved in maturation of SSU-rRNA"/>
    <property type="evidence" value="ECO:0007669"/>
    <property type="project" value="TreeGrafter"/>
</dbReference>
<evidence type="ECO:0000256" key="4">
    <source>
        <dbReference type="ARBA" id="ARBA00022694"/>
    </source>
</evidence>
<proteinExistence type="inferred from homology"/>
<dbReference type="GO" id="GO:0005737">
    <property type="term" value="C:cytoplasm"/>
    <property type="evidence" value="ECO:0007669"/>
    <property type="project" value="UniProtKB-SubCell"/>
</dbReference>
<comment type="similarity">
    <text evidence="9">Belongs to the TmcA family.</text>
</comment>
<dbReference type="AlphaFoldDB" id="A0A1E2UTQ9"/>
<evidence type="ECO:0000256" key="9">
    <source>
        <dbReference type="HAMAP-Rule" id="MF_01886"/>
    </source>
</evidence>
<dbReference type="SUPFAM" id="SSF55729">
    <property type="entry name" value="Acyl-CoA N-acyltransferases (Nat)"/>
    <property type="match status" value="1"/>
</dbReference>
<dbReference type="GO" id="GO:0051391">
    <property type="term" value="P:tRNA acetylation"/>
    <property type="evidence" value="ECO:0007669"/>
    <property type="project" value="UniProtKB-UniRule"/>
</dbReference>
<reference evidence="11 12" key="1">
    <citation type="submission" date="2016-03" db="EMBL/GenBank/DDBJ databases">
        <title>Chemosynthetic sulphur-oxidizing symbionts of marine invertebrate animals are capable of nitrogen fixation.</title>
        <authorList>
            <person name="Petersen J.M."/>
            <person name="Kemper A."/>
            <person name="Gruber-Vodicka H."/>
            <person name="Cardini U."/>
            <person name="Geest Mvander."/>
            <person name="Kleiner M."/>
            <person name="Bulgheresi S."/>
            <person name="Fussmann M."/>
            <person name="Herbold C."/>
            <person name="Seah B.K.B."/>
            <person name="Antony C.Paul."/>
            <person name="Liu D."/>
            <person name="Belitz A."/>
            <person name="Weber M."/>
        </authorList>
    </citation>
    <scope>NUCLEOTIDE SEQUENCE [LARGE SCALE GENOMIC DNA]</scope>
    <source>
        <strain evidence="11">G_D</strain>
    </source>
</reference>
<evidence type="ECO:0000256" key="1">
    <source>
        <dbReference type="ARBA" id="ARBA00022490"/>
    </source>
</evidence>
<feature type="binding site" evidence="9">
    <location>
        <begin position="505"/>
        <end position="507"/>
    </location>
    <ligand>
        <name>acetyl-CoA</name>
        <dbReference type="ChEBI" id="CHEBI:57288"/>
    </ligand>
</feature>
<evidence type="ECO:0000256" key="8">
    <source>
        <dbReference type="ARBA" id="ARBA00023315"/>
    </source>
</evidence>
<dbReference type="InterPro" id="IPR024914">
    <property type="entry name" value="tRNA_acetyltr_TmcA"/>
</dbReference>
<keyword evidence="8 9" id="KW-0012">Acyltransferase</keyword>
<keyword evidence="2 9" id="KW-0820">tRNA-binding</keyword>
<dbReference type="PANTHER" id="PTHR10925">
    <property type="entry name" value="N-ACETYLTRANSFERASE 10"/>
    <property type="match status" value="1"/>
</dbReference>
<comment type="function">
    <text evidence="9">Catalyzes the formation of N(4)-acetylcytidine (ac(4)C) at the wobble position of tRNA(Met), by using acetyl-CoA as an acetyl donor and ATP (or GTP).</text>
</comment>
<evidence type="ECO:0000313" key="12">
    <source>
        <dbReference type="Proteomes" id="UP000094849"/>
    </source>
</evidence>
<comment type="caution">
    <text evidence="9">Lacks conserved residue(s) required for the propagation of feature annotation.</text>
</comment>
<sequence>MNTISTITQLVSETRQLAQQRRHRYLLHIAGEAVWCIEQAKQIVEGINEPNTLWIGEQPPENITHAGNQQTLQHLGRESGLLIYNAFSGFDPDAFGAVSGTLAGGGLLLLLTPALDQWAKQSDPEAERITVANYNLPKPSRLFTRLASILETEPTVARITAAAIKPTQTDTLPDQTDSTTTDPSCCTNDQSAAVEAIIHVVKGHGKRPLVLSSDRGRGKSSALGIAAARLLQNGYKRILVTATRQAAVETLFAMAARELGMEQQGADTLHHQQGEIEYVAPDRLILEQPRGDLLLVDEAAAIPTPLLKKLLAHYPRITFATTVHGYEGTGLGFNHRFKKHLDQQRPQWREIQLKTPIRWALNDPLEQLVFRMLALDAEPAQIDHDLTLDNDQLSITFPSQTQLMEDEQQLQQFFGLLVLAHYRTTPRDLWHLLDGPNLQPVVVKHRKQIIAVALLASEGEFSAELAEQIWLGRRRPRGHLLAQSLSAHLGLRTASTLKGLRIMRIAVHPALQNRGLGQQLLNTIQNYASDQAYDYLGVSFGAETRLIRFWQANGMKAVRLGIHPGASSSQQSVMHIQALSSRGESMLKQARTSYARQLPALLAEPLSQVSTELLVLLLKGIETPPVSDLTEQEWLDAIAYAFGNRGYDYTQATIQTLALNALVDGLLDDSENSLLIKRVLQKQLWSDCTRALDLSGKKSADSKIRKTLQKVVSHYADSATTDLVCKIKRISD</sequence>
<accession>A0A1E2UTQ9</accession>
<dbReference type="Pfam" id="PF13718">
    <property type="entry name" value="GNAT_acetyltr_2"/>
    <property type="match status" value="1"/>
</dbReference>
<comment type="subcellular location">
    <subcellularLocation>
        <location evidence="9">Cytoplasm</location>
    </subcellularLocation>
</comment>
<keyword evidence="4 9" id="KW-0819">tRNA processing</keyword>
<dbReference type="InterPro" id="IPR013562">
    <property type="entry name" value="TmcA/NAT10_N"/>
</dbReference>
<dbReference type="SUPFAM" id="SSF52540">
    <property type="entry name" value="P-loop containing nucleoside triphosphate hydrolases"/>
    <property type="match status" value="1"/>
</dbReference>
<dbReference type="Pfam" id="PF08351">
    <property type="entry name" value="TmcA_N"/>
    <property type="match status" value="1"/>
</dbReference>
<keyword evidence="7 9" id="KW-0694">RNA-binding</keyword>
<dbReference type="PANTHER" id="PTHR10925:SF5">
    <property type="entry name" value="RNA CYTIDINE ACETYLTRANSFERASE"/>
    <property type="match status" value="1"/>
</dbReference>
<dbReference type="GO" id="GO:0000049">
    <property type="term" value="F:tRNA binding"/>
    <property type="evidence" value="ECO:0007669"/>
    <property type="project" value="UniProtKB-UniRule"/>
</dbReference>
<keyword evidence="12" id="KW-1185">Reference proteome</keyword>
<dbReference type="GO" id="GO:0051392">
    <property type="term" value="F:tRNA cytidine N4-acetyltransferase activity"/>
    <property type="evidence" value="ECO:0007669"/>
    <property type="project" value="UniProtKB-UniRule"/>
</dbReference>
<dbReference type="EC" id="2.3.1.193" evidence="9"/>
<dbReference type="Gene3D" id="1.20.120.890">
    <property type="entry name" value="tRNA(Met) cytidine acetyltransferase, tail domain"/>
    <property type="match status" value="1"/>
</dbReference>
<dbReference type="Gene3D" id="3.40.50.11040">
    <property type="match status" value="1"/>
</dbReference>
<keyword evidence="5 9" id="KW-0547">Nucleotide-binding</keyword>
<evidence type="ECO:0000256" key="5">
    <source>
        <dbReference type="ARBA" id="ARBA00022741"/>
    </source>
</evidence>
<comment type="caution">
    <text evidence="11">The sequence shown here is derived from an EMBL/GenBank/DDBJ whole genome shotgun (WGS) entry which is preliminary data.</text>
</comment>
<name>A0A1E2UTQ9_9GAMM</name>
<dbReference type="InterPro" id="IPR007807">
    <property type="entry name" value="TcmA/NAT10_helicase"/>
</dbReference>
<comment type="catalytic activity">
    <reaction evidence="9">
        <text>cytidine(34) in elongator tRNA(Met) + acetyl-CoA + ATP + H2O = N(4)-acetylcytidine(34) in elongator tRNA(Met) + ADP + phosphate + CoA + H(+)</text>
        <dbReference type="Rhea" id="RHEA:43788"/>
        <dbReference type="Rhea" id="RHEA-COMP:10693"/>
        <dbReference type="Rhea" id="RHEA-COMP:10694"/>
        <dbReference type="ChEBI" id="CHEBI:15377"/>
        <dbReference type="ChEBI" id="CHEBI:15378"/>
        <dbReference type="ChEBI" id="CHEBI:30616"/>
        <dbReference type="ChEBI" id="CHEBI:43474"/>
        <dbReference type="ChEBI" id="CHEBI:57287"/>
        <dbReference type="ChEBI" id="CHEBI:57288"/>
        <dbReference type="ChEBI" id="CHEBI:74900"/>
        <dbReference type="ChEBI" id="CHEBI:82748"/>
        <dbReference type="ChEBI" id="CHEBI:456216"/>
        <dbReference type="EC" id="2.3.1.193"/>
    </reaction>
</comment>
<gene>
    <name evidence="9" type="primary">tmcA</name>
    <name evidence="11" type="ORF">A3196_16040</name>
</gene>
<keyword evidence="3 9" id="KW-0808">Transferase</keyword>
<evidence type="ECO:0000259" key="10">
    <source>
        <dbReference type="PROSITE" id="PS51186"/>
    </source>
</evidence>
<dbReference type="Gene3D" id="3.40.50.300">
    <property type="entry name" value="P-loop containing nucleotide triphosphate hydrolases"/>
    <property type="match status" value="1"/>
</dbReference>